<dbReference type="SUPFAM" id="SSF51735">
    <property type="entry name" value="NAD(P)-binding Rossmann-fold domains"/>
    <property type="match status" value="1"/>
</dbReference>
<sequence length="331" mass="36880">MANQEKLRVGVVGVGHLGQHHARVYTEIESCELIGVADVDAARGQEIAERHHVRYFQDYCELCEQVDALSIAVPTAHHHAVGMECLRRGIHVLIEKPISRTLEEADDLIALADANLRVLQIGHTERFNGAVVKLAELVDRPAFIESNRISPFPERSTDIDVVLDLMIHDIDVILSLVKSPVIKLDAVGVPVVTSKIDIANTRLEFACGCIANVTASRVSLKRERKMRIFQPDRYLSLDFQAQSLNVVDIQHAERRHDFPQSRPLIIPYQVEIHKQEPLKAELLAFVECAHTGGMPVVSGRDGRNALSAAFQILQAMRLAPYSAEKGYEEIS</sequence>
<dbReference type="STRING" id="1499966.U14_02035"/>
<name>A0A0S6VTC9_9BACT</name>
<dbReference type="Proteomes" id="UP000030700">
    <property type="component" value="Unassembled WGS sequence"/>
</dbReference>
<protein>
    <submittedName>
        <fullName evidence="2">Oxidoreductase domain protein</fullName>
    </submittedName>
</protein>
<dbReference type="Gene3D" id="3.30.360.10">
    <property type="entry name" value="Dihydrodipicolinate Reductase, domain 2"/>
    <property type="match status" value="1"/>
</dbReference>
<accession>A0A0S6VTC9</accession>
<reference evidence="2" key="1">
    <citation type="journal article" date="2015" name="PeerJ">
        <title>First genomic representation of candidate bacterial phylum KSB3 points to enhanced environmental sensing as a trigger of wastewater bulking.</title>
        <authorList>
            <person name="Sekiguchi Y."/>
            <person name="Ohashi A."/>
            <person name="Parks D.H."/>
            <person name="Yamauchi T."/>
            <person name="Tyson G.W."/>
            <person name="Hugenholtz P."/>
        </authorList>
    </citation>
    <scope>NUCLEOTIDE SEQUENCE [LARGE SCALE GENOMIC DNA]</scope>
</reference>
<proteinExistence type="predicted"/>
<evidence type="ECO:0000313" key="2">
    <source>
        <dbReference type="EMBL" id="GAK50794.1"/>
    </source>
</evidence>
<evidence type="ECO:0000259" key="1">
    <source>
        <dbReference type="Pfam" id="PF01408"/>
    </source>
</evidence>
<feature type="domain" description="Gfo/Idh/MocA-like oxidoreductase N-terminal" evidence="1">
    <location>
        <begin position="7"/>
        <end position="123"/>
    </location>
</feature>
<organism evidence="2">
    <name type="scientific">Candidatus Moduliflexus flocculans</name>
    <dbReference type="NCBI Taxonomy" id="1499966"/>
    <lineage>
        <taxon>Bacteria</taxon>
        <taxon>Candidatus Moduliflexota</taxon>
        <taxon>Candidatus Moduliflexia</taxon>
        <taxon>Candidatus Moduliflexales</taxon>
        <taxon>Candidatus Moduliflexaceae</taxon>
    </lineage>
</organism>
<dbReference type="InterPro" id="IPR000683">
    <property type="entry name" value="Gfo/Idh/MocA-like_OxRdtase_N"/>
</dbReference>
<dbReference type="EMBL" id="DF820456">
    <property type="protein sequence ID" value="GAK50794.1"/>
    <property type="molecule type" value="Genomic_DNA"/>
</dbReference>
<dbReference type="Gene3D" id="3.40.50.720">
    <property type="entry name" value="NAD(P)-binding Rossmann-like Domain"/>
    <property type="match status" value="1"/>
</dbReference>
<gene>
    <name evidence="2" type="ORF">U14_02035</name>
</gene>
<dbReference type="GO" id="GO:0000166">
    <property type="term" value="F:nucleotide binding"/>
    <property type="evidence" value="ECO:0007669"/>
    <property type="project" value="InterPro"/>
</dbReference>
<dbReference type="PANTHER" id="PTHR43377">
    <property type="entry name" value="BILIVERDIN REDUCTASE A"/>
    <property type="match status" value="1"/>
</dbReference>
<dbReference type="AlphaFoldDB" id="A0A0S6VTC9"/>
<dbReference type="InterPro" id="IPR036291">
    <property type="entry name" value="NAD(P)-bd_dom_sf"/>
</dbReference>
<dbReference type="PANTHER" id="PTHR43377:SF1">
    <property type="entry name" value="BILIVERDIN REDUCTASE A"/>
    <property type="match status" value="1"/>
</dbReference>
<dbReference type="InterPro" id="IPR051450">
    <property type="entry name" value="Gfo/Idh/MocA_Oxidoreductases"/>
</dbReference>
<dbReference type="HOGENOM" id="CLU_023194_10_0_0"/>
<evidence type="ECO:0000313" key="3">
    <source>
        <dbReference type="Proteomes" id="UP000030700"/>
    </source>
</evidence>
<dbReference type="Pfam" id="PF01408">
    <property type="entry name" value="GFO_IDH_MocA"/>
    <property type="match status" value="1"/>
</dbReference>
<dbReference type="SUPFAM" id="SSF55347">
    <property type="entry name" value="Glyceraldehyde-3-phosphate dehydrogenase-like, C-terminal domain"/>
    <property type="match status" value="1"/>
</dbReference>
<keyword evidence="3" id="KW-1185">Reference proteome</keyword>